<dbReference type="InterPro" id="IPR050328">
    <property type="entry name" value="Dev_Immune_Receptor"/>
</dbReference>
<evidence type="ECO:0000256" key="4">
    <source>
        <dbReference type="SAM" id="SignalP"/>
    </source>
</evidence>
<keyword evidence="1" id="KW-0433">Leucine-rich repeat</keyword>
<dbReference type="PROSITE" id="PS51450">
    <property type="entry name" value="LRR"/>
    <property type="match status" value="1"/>
</dbReference>
<accession>A0AAV4USJ1</accession>
<evidence type="ECO:0000256" key="1">
    <source>
        <dbReference type="ARBA" id="ARBA00022614"/>
    </source>
</evidence>
<dbReference type="PANTHER" id="PTHR24373:SF262">
    <property type="entry name" value="LEUCINE-RICH REPEAT-CONTAINING PROTEIN 15"/>
    <property type="match status" value="1"/>
</dbReference>
<organism evidence="5 6">
    <name type="scientific">Caerostris darwini</name>
    <dbReference type="NCBI Taxonomy" id="1538125"/>
    <lineage>
        <taxon>Eukaryota</taxon>
        <taxon>Metazoa</taxon>
        <taxon>Ecdysozoa</taxon>
        <taxon>Arthropoda</taxon>
        <taxon>Chelicerata</taxon>
        <taxon>Arachnida</taxon>
        <taxon>Araneae</taxon>
        <taxon>Araneomorphae</taxon>
        <taxon>Entelegynae</taxon>
        <taxon>Araneoidea</taxon>
        <taxon>Araneidae</taxon>
        <taxon>Caerostris</taxon>
    </lineage>
</organism>
<dbReference type="PANTHER" id="PTHR24373">
    <property type="entry name" value="SLIT RELATED LEUCINE-RICH REPEAT NEURONAL PROTEIN"/>
    <property type="match status" value="1"/>
</dbReference>
<dbReference type="Gene3D" id="3.80.10.10">
    <property type="entry name" value="Ribonuclease Inhibitor"/>
    <property type="match status" value="1"/>
</dbReference>
<comment type="caution">
    <text evidence="5">The sequence shown here is derived from an EMBL/GenBank/DDBJ whole genome shotgun (WGS) entry which is preliminary data.</text>
</comment>
<dbReference type="EMBL" id="BPLQ01011845">
    <property type="protein sequence ID" value="GIY60718.1"/>
    <property type="molecule type" value="Genomic_DNA"/>
</dbReference>
<dbReference type="InterPro" id="IPR003591">
    <property type="entry name" value="Leu-rich_rpt_typical-subtyp"/>
</dbReference>
<evidence type="ECO:0000313" key="6">
    <source>
        <dbReference type="Proteomes" id="UP001054837"/>
    </source>
</evidence>
<evidence type="ECO:0000256" key="3">
    <source>
        <dbReference type="ARBA" id="ARBA00022737"/>
    </source>
</evidence>
<evidence type="ECO:0000313" key="5">
    <source>
        <dbReference type="EMBL" id="GIY60718.1"/>
    </source>
</evidence>
<dbReference type="GO" id="GO:0031012">
    <property type="term" value="C:extracellular matrix"/>
    <property type="evidence" value="ECO:0007669"/>
    <property type="project" value="TreeGrafter"/>
</dbReference>
<feature type="signal peptide" evidence="4">
    <location>
        <begin position="1"/>
        <end position="19"/>
    </location>
</feature>
<feature type="chain" id="PRO_5043562582" evidence="4">
    <location>
        <begin position="20"/>
        <end position="313"/>
    </location>
</feature>
<gene>
    <name evidence="5" type="ORF">CDAR_403331</name>
</gene>
<evidence type="ECO:0000256" key="2">
    <source>
        <dbReference type="ARBA" id="ARBA00022729"/>
    </source>
</evidence>
<protein>
    <submittedName>
        <fullName evidence="5">Uncharacterized protein</fullName>
    </submittedName>
</protein>
<name>A0AAV4USJ1_9ARAC</name>
<dbReference type="InterPro" id="IPR032675">
    <property type="entry name" value="LRR_dom_sf"/>
</dbReference>
<dbReference type="SMART" id="SM00369">
    <property type="entry name" value="LRR_TYP"/>
    <property type="match status" value="1"/>
</dbReference>
<keyword evidence="3" id="KW-0677">Repeat</keyword>
<dbReference type="GO" id="GO:0005615">
    <property type="term" value="C:extracellular space"/>
    <property type="evidence" value="ECO:0007669"/>
    <property type="project" value="TreeGrafter"/>
</dbReference>
<sequence length="313" mass="35799">MNIVVFFSILVVVFHTAFSQTEKRCPDSKVIAPCSCYYGKLTHLFCEHLSDAETLRTVFKNSEGFLYNEVYIQYSTLQYLPQEMFKNVQVVALYLKNTTLAQVFDESPGSVEVLKQLNIENTRALSKLMKFVVVVVGPAASHMQRDLVKTLGSEFSQYASKNLEHFSLYLTETETIKPGVFADFPKLNEVAIFYGKLRTLTRDIFPTPWNGNSLYFTANQLFEIPKGLFSQMPNLQYLTLSQNQLSVLPQDAFDGNFGGIKYLALENNPLKCDCLMKWLIIDKPEMLRGKCEMPKDKQGKNLKDLKPEDFHCQ</sequence>
<keyword evidence="6" id="KW-1185">Reference proteome</keyword>
<keyword evidence="2 4" id="KW-0732">Signal</keyword>
<dbReference type="Pfam" id="PF13855">
    <property type="entry name" value="LRR_8"/>
    <property type="match status" value="1"/>
</dbReference>
<dbReference type="AlphaFoldDB" id="A0AAV4USJ1"/>
<dbReference type="Proteomes" id="UP001054837">
    <property type="component" value="Unassembled WGS sequence"/>
</dbReference>
<dbReference type="InterPro" id="IPR001611">
    <property type="entry name" value="Leu-rich_rpt"/>
</dbReference>
<reference evidence="5 6" key="1">
    <citation type="submission" date="2021-06" db="EMBL/GenBank/DDBJ databases">
        <title>Caerostris darwini draft genome.</title>
        <authorList>
            <person name="Kono N."/>
            <person name="Arakawa K."/>
        </authorList>
    </citation>
    <scope>NUCLEOTIDE SEQUENCE [LARGE SCALE GENOMIC DNA]</scope>
</reference>
<proteinExistence type="predicted"/>
<dbReference type="SUPFAM" id="SSF52058">
    <property type="entry name" value="L domain-like"/>
    <property type="match status" value="1"/>
</dbReference>